<organism evidence="2 3">
    <name type="scientific">Oreochromis aureus</name>
    <name type="common">Israeli tilapia</name>
    <name type="synonym">Chromis aureus</name>
    <dbReference type="NCBI Taxonomy" id="47969"/>
    <lineage>
        <taxon>Eukaryota</taxon>
        <taxon>Metazoa</taxon>
        <taxon>Chordata</taxon>
        <taxon>Craniata</taxon>
        <taxon>Vertebrata</taxon>
        <taxon>Euteleostomi</taxon>
        <taxon>Actinopterygii</taxon>
        <taxon>Neopterygii</taxon>
        <taxon>Teleostei</taxon>
        <taxon>Neoteleostei</taxon>
        <taxon>Acanthomorphata</taxon>
        <taxon>Ovalentaria</taxon>
        <taxon>Cichlomorphae</taxon>
        <taxon>Cichliformes</taxon>
        <taxon>Cichlidae</taxon>
        <taxon>African cichlids</taxon>
        <taxon>Pseudocrenilabrinae</taxon>
        <taxon>Oreochromini</taxon>
        <taxon>Oreochromis</taxon>
    </lineage>
</organism>
<feature type="region of interest" description="Disordered" evidence="1">
    <location>
        <begin position="1"/>
        <end position="30"/>
    </location>
</feature>
<evidence type="ECO:0000313" key="2">
    <source>
        <dbReference type="Ensembl" id="ENSOABP00000044256.2"/>
    </source>
</evidence>
<evidence type="ECO:0008006" key="4">
    <source>
        <dbReference type="Google" id="ProtNLM"/>
    </source>
</evidence>
<dbReference type="OMA" id="HINNAGR"/>
<sequence length="317" mass="35830">MDLSTLKSAIRGDAKTNQQSPMATKGGKQWWDPYETTHKRQFVYQPSSAADIFLKPLSTSLIDSYSQSGPFGSSIYSKDFSWKPACKPECIRTGTASGQRRNNPHPSKSFMMWRLPRDVARNSDHIAFPLKCLPSEGEIRKATQYLSTYKCDFMGTPQGYNDTEKAARWLAPMHNRHRISLSTDTVMRANYRQPNQKSELVASVSHCCKTYPNVTCPGIVPTVVPRNLQIQKKRANVTTYDHFFGKPVNTVTSVMKSLTPQELEQLHRILPEREQEALKVVLSKDVCPNNKEKVNKLPAAVRDSDSPEWSSSWPGPH</sequence>
<protein>
    <recommendedName>
        <fullName evidence="4">Testis-expressed protein 26</fullName>
    </recommendedName>
</protein>
<dbReference type="Proteomes" id="UP000472276">
    <property type="component" value="Unassembled WGS sequence"/>
</dbReference>
<feature type="compositionally biased region" description="Low complexity" evidence="1">
    <location>
        <begin position="307"/>
        <end position="317"/>
    </location>
</feature>
<keyword evidence="3" id="KW-1185">Reference proteome</keyword>
<reference evidence="2" key="2">
    <citation type="submission" date="2025-09" db="UniProtKB">
        <authorList>
            <consortium name="Ensembl"/>
        </authorList>
    </citation>
    <scope>IDENTIFICATION</scope>
</reference>
<proteinExistence type="predicted"/>
<feature type="region of interest" description="Disordered" evidence="1">
    <location>
        <begin position="292"/>
        <end position="317"/>
    </location>
</feature>
<name>A0A668UXE0_OREAU</name>
<dbReference type="PANTHER" id="PTHR33769">
    <property type="entry name" value="TESTIS-EXPRESSED PROTEIN 26 ISOFORM X3"/>
    <property type="match status" value="1"/>
</dbReference>
<dbReference type="Ensembl" id="ENSOABT00000045419.2">
    <property type="protein sequence ID" value="ENSOABP00000044256.2"/>
    <property type="gene ID" value="ENSOABG00000019887.2"/>
</dbReference>
<reference evidence="2" key="1">
    <citation type="submission" date="2025-08" db="UniProtKB">
        <authorList>
            <consortium name="Ensembl"/>
        </authorList>
    </citation>
    <scope>IDENTIFICATION</scope>
</reference>
<evidence type="ECO:0000256" key="1">
    <source>
        <dbReference type="SAM" id="MobiDB-lite"/>
    </source>
</evidence>
<dbReference type="InterPro" id="IPR043460">
    <property type="entry name" value="MEDAG/TEX26"/>
</dbReference>
<gene>
    <name evidence="2" type="primary">LOC120432889</name>
</gene>
<evidence type="ECO:0000313" key="3">
    <source>
        <dbReference type="Proteomes" id="UP000472276"/>
    </source>
</evidence>
<dbReference type="GO" id="GO:0005737">
    <property type="term" value="C:cytoplasm"/>
    <property type="evidence" value="ECO:0007669"/>
    <property type="project" value="TreeGrafter"/>
</dbReference>
<accession>A0A668UXE0</accession>
<dbReference type="AlphaFoldDB" id="A0A668UXE0"/>
<dbReference type="PANTHER" id="PTHR33769:SF1">
    <property type="entry name" value="TESTIS-EXPRESSED PROTEIN 26"/>
    <property type="match status" value="1"/>
</dbReference>